<gene>
    <name evidence="1" type="ORF">ACFO9K_02590</name>
</gene>
<keyword evidence="2" id="KW-1185">Reference proteome</keyword>
<evidence type="ECO:0008006" key="3">
    <source>
        <dbReference type="Google" id="ProtNLM"/>
    </source>
</evidence>
<dbReference type="InterPro" id="IPR055945">
    <property type="entry name" value="DUF7523"/>
</dbReference>
<comment type="caution">
    <text evidence="1">The sequence shown here is derived from an EMBL/GenBank/DDBJ whole genome shotgun (WGS) entry which is preliminary data.</text>
</comment>
<evidence type="ECO:0000313" key="1">
    <source>
        <dbReference type="EMBL" id="MFC4823144.1"/>
    </source>
</evidence>
<proteinExistence type="predicted"/>
<protein>
    <recommendedName>
        <fullName evidence="3">ACT domain-containing protein</fullName>
    </recommendedName>
</protein>
<accession>A0ABD5PZF5</accession>
<dbReference type="AlphaFoldDB" id="A0ABD5PZF5"/>
<reference evidence="1 2" key="1">
    <citation type="journal article" date="2019" name="Int. J. Syst. Evol. Microbiol.">
        <title>The Global Catalogue of Microorganisms (GCM) 10K type strain sequencing project: providing services to taxonomists for standard genome sequencing and annotation.</title>
        <authorList>
            <consortium name="The Broad Institute Genomics Platform"/>
            <consortium name="The Broad Institute Genome Sequencing Center for Infectious Disease"/>
            <person name="Wu L."/>
            <person name="Ma J."/>
        </authorList>
    </citation>
    <scope>NUCLEOTIDE SEQUENCE [LARGE SCALE GENOMIC DNA]</scope>
    <source>
        <strain evidence="1 2">XZYJ18</strain>
    </source>
</reference>
<dbReference type="GeneID" id="73045813"/>
<dbReference type="EMBL" id="JBHSHT010000001">
    <property type="protein sequence ID" value="MFC4823144.1"/>
    <property type="molecule type" value="Genomic_DNA"/>
</dbReference>
<dbReference type="RefSeq" id="WP_254267366.1">
    <property type="nucleotide sequence ID" value="NZ_CP100400.1"/>
</dbReference>
<dbReference type="Pfam" id="PF24367">
    <property type="entry name" value="DUF7523"/>
    <property type="match status" value="1"/>
</dbReference>
<organism evidence="1 2">
    <name type="scientific">Halorussus aquaticus</name>
    <dbReference type="NCBI Taxonomy" id="2953748"/>
    <lineage>
        <taxon>Archaea</taxon>
        <taxon>Methanobacteriati</taxon>
        <taxon>Methanobacteriota</taxon>
        <taxon>Stenosarchaea group</taxon>
        <taxon>Halobacteria</taxon>
        <taxon>Halobacteriales</taxon>
        <taxon>Haladaptataceae</taxon>
        <taxon>Halorussus</taxon>
    </lineage>
</organism>
<name>A0ABD5PZF5_9EURY</name>
<dbReference type="Proteomes" id="UP001595945">
    <property type="component" value="Unassembled WGS sequence"/>
</dbReference>
<evidence type="ECO:0000313" key="2">
    <source>
        <dbReference type="Proteomes" id="UP001595945"/>
    </source>
</evidence>
<sequence length="165" mass="16845">MSLAEDARDAVRRRPFLLASLRAGVVNYTAAARFLTDDVDGDAESVATALRRFADSLPDYETAARTAHVSMESGLGETDDPDDALLVVGGTALAPGEGSLTGVVASGDADASALAHVLGRLDAAGVGVRAAGVADDAIVLAVERRDGPDTVRVVEDALDAVPESE</sequence>